<feature type="transmembrane region" description="Helical" evidence="1">
    <location>
        <begin position="191"/>
        <end position="209"/>
    </location>
</feature>
<feature type="transmembrane region" description="Helical" evidence="1">
    <location>
        <begin position="77"/>
        <end position="99"/>
    </location>
</feature>
<evidence type="ECO:0000256" key="1">
    <source>
        <dbReference type="SAM" id="Phobius"/>
    </source>
</evidence>
<name>A0A1Y1UJ39_9FUNG</name>
<feature type="transmembrane region" description="Helical" evidence="1">
    <location>
        <begin position="120"/>
        <end position="142"/>
    </location>
</feature>
<sequence>MISDTSQNNPKPLRISNIVINEESQSKTGNDTKSILSSIQSVQLSRTKDKSGLSDIEYINDGNINENVIKKIKKIKILFFEMIFIYIVYFILLFSSSLVGRHNNLMEIQDSHSKLWFYKCINESNSIIYNAIEIVILFIILLKGNSLLSFNGIFKSSIYTTYSAWVGLIFGPIINVTMNLYKFLLCIRKKLFNIFNGLYVCINIYIYHLDYCHYIV</sequence>
<keyword evidence="1" id="KW-1133">Transmembrane helix</keyword>
<proteinExistence type="predicted"/>
<keyword evidence="1" id="KW-0812">Transmembrane</keyword>
<accession>A0A1Y1UJ39</accession>
<protein>
    <submittedName>
        <fullName evidence="2">Uncharacterized protein</fullName>
    </submittedName>
</protein>
<keyword evidence="1" id="KW-0472">Membrane</keyword>
<reference evidence="2 3" key="2">
    <citation type="submission" date="2016-08" db="EMBL/GenBank/DDBJ databases">
        <title>Pervasive Adenine N6-methylation of Active Genes in Fungi.</title>
        <authorList>
            <consortium name="DOE Joint Genome Institute"/>
            <person name="Mondo S.J."/>
            <person name="Dannebaum R.O."/>
            <person name="Kuo R.C."/>
            <person name="Labutti K."/>
            <person name="Haridas S."/>
            <person name="Kuo A."/>
            <person name="Salamov A."/>
            <person name="Ahrendt S.R."/>
            <person name="Lipzen A."/>
            <person name="Sullivan W."/>
            <person name="Andreopoulos W.B."/>
            <person name="Clum A."/>
            <person name="Lindquist E."/>
            <person name="Daum C."/>
            <person name="Ramamoorthy G.K."/>
            <person name="Gryganskyi A."/>
            <person name="Culley D."/>
            <person name="Magnuson J.K."/>
            <person name="James T.Y."/>
            <person name="O'Malley M.A."/>
            <person name="Stajich J.E."/>
            <person name="Spatafora J.W."/>
            <person name="Visel A."/>
            <person name="Grigoriev I.V."/>
        </authorList>
    </citation>
    <scope>NUCLEOTIDE SEQUENCE [LARGE SCALE GENOMIC DNA]</scope>
    <source>
        <strain evidence="3">finn</strain>
    </source>
</reference>
<gene>
    <name evidence="2" type="ORF">BCR36DRAFT_26858</name>
</gene>
<dbReference type="Proteomes" id="UP000193719">
    <property type="component" value="Unassembled WGS sequence"/>
</dbReference>
<reference evidence="2 3" key="1">
    <citation type="submission" date="2016-08" db="EMBL/GenBank/DDBJ databases">
        <title>Genomes of anaerobic fungi encode conserved fungal cellulosomes for biomass hydrolysis.</title>
        <authorList>
            <consortium name="DOE Joint Genome Institute"/>
            <person name="Haitjema C.H."/>
            <person name="Gilmore S.P."/>
            <person name="Henske J.K."/>
            <person name="Solomon K.V."/>
            <person name="De Groot R."/>
            <person name="Kuo A."/>
            <person name="Mondo S.J."/>
            <person name="Salamov A.A."/>
            <person name="Labutti K."/>
            <person name="Zhao Z."/>
            <person name="Chiniquy J."/>
            <person name="Barry K."/>
            <person name="Brewer H.M."/>
            <person name="Purvine S.O."/>
            <person name="Wright A.T."/>
            <person name="Boxma B."/>
            <person name="Van Alen T."/>
            <person name="Hackstein J.H."/>
            <person name="Baker S.E."/>
            <person name="Grigoriev I.V."/>
            <person name="O'Malley M.A."/>
        </authorList>
    </citation>
    <scope>NUCLEOTIDE SEQUENCE [LARGE SCALE GENOMIC DNA]</scope>
    <source>
        <strain evidence="3">finn</strain>
    </source>
</reference>
<comment type="caution">
    <text evidence="2">The sequence shown here is derived from an EMBL/GenBank/DDBJ whole genome shotgun (WGS) entry which is preliminary data.</text>
</comment>
<dbReference type="AlphaFoldDB" id="A0A1Y1UJ39"/>
<organism evidence="2 3">
    <name type="scientific">Piromyces finnis</name>
    <dbReference type="NCBI Taxonomy" id="1754191"/>
    <lineage>
        <taxon>Eukaryota</taxon>
        <taxon>Fungi</taxon>
        <taxon>Fungi incertae sedis</taxon>
        <taxon>Chytridiomycota</taxon>
        <taxon>Chytridiomycota incertae sedis</taxon>
        <taxon>Neocallimastigomycetes</taxon>
        <taxon>Neocallimastigales</taxon>
        <taxon>Neocallimastigaceae</taxon>
        <taxon>Piromyces</taxon>
    </lineage>
</organism>
<evidence type="ECO:0000313" key="2">
    <source>
        <dbReference type="EMBL" id="ORX37496.1"/>
    </source>
</evidence>
<feature type="transmembrane region" description="Helical" evidence="1">
    <location>
        <begin position="162"/>
        <end position="184"/>
    </location>
</feature>
<dbReference type="EMBL" id="MCFH01000134">
    <property type="protein sequence ID" value="ORX37496.1"/>
    <property type="molecule type" value="Genomic_DNA"/>
</dbReference>
<keyword evidence="3" id="KW-1185">Reference proteome</keyword>
<evidence type="ECO:0000313" key="3">
    <source>
        <dbReference type="Proteomes" id="UP000193719"/>
    </source>
</evidence>